<dbReference type="KEGG" id="npl:FGF80_18490"/>
<feature type="compositionally biased region" description="Basic and acidic residues" evidence="1">
    <location>
        <begin position="69"/>
        <end position="83"/>
    </location>
</feature>
<feature type="region of interest" description="Disordered" evidence="1">
    <location>
        <begin position="69"/>
        <end position="93"/>
    </location>
</feature>
<dbReference type="InterPro" id="IPR036465">
    <property type="entry name" value="vWFA_dom_sf"/>
</dbReference>
<sequence>MPPLELSDRHFEGIKWLFDPETDDSEPGDPDEDELDLELALLAESDDTDDESDLSVDFEWSDDSIRETAVESYSPRDRDERIADYSGDAPHGEIRAHVRDRGLAEDMREALQDIATEEHETTAAEGDLLDMRNAIRRLAGDTTIDEYYRRPTTYPADDLAVGISIDMSGSMRSTELEAKAAVGTFLFAVDQLGGSVVANAWHYQNGAVKVRMLTGSSERFQWRHLDGVEPGGGDPIARGMRYCGNLLERTTASEKLLFVITDGKPNVESLPDEDYGSPLLEADHVAGELRQRGTTVIGVGFGSVREDNLITMFGDERSIHAPLEDLAETLADELLDELTGPEELLV</sequence>
<keyword evidence="4" id="KW-1185">Reference proteome</keyword>
<dbReference type="SUPFAM" id="SSF53300">
    <property type="entry name" value="vWA-like"/>
    <property type="match status" value="1"/>
</dbReference>
<geneLocation type="plasmid" evidence="4">
    <name>pnpa70</name>
</geneLocation>
<dbReference type="EMBL" id="CP040639">
    <property type="protein sequence ID" value="QCW05238.1"/>
    <property type="molecule type" value="Genomic_DNA"/>
</dbReference>
<accession>A0A4P9TJQ8</accession>
<name>A0A4P9TJQ8_9EURY</name>
<reference evidence="4" key="1">
    <citation type="submission" date="2019-05" db="EMBL/GenBank/DDBJ databases">
        <title>Complete Genome Sequence and Methylation Pattern of the Halophilic Archaeon Natrinema pallidum BOL6-1.</title>
        <authorList>
            <person name="DasSarma P."/>
            <person name="DasSarma B.P."/>
            <person name="DasSarma S.L."/>
            <person name="Martinez F.L."/>
            <person name="Guzman D."/>
            <person name="Roberts R.J."/>
            <person name="DasSarma S."/>
        </authorList>
    </citation>
    <scope>NUCLEOTIDE SEQUENCE [LARGE SCALE GENOMIC DNA]</scope>
    <source>
        <strain evidence="4">BOL6-1</strain>
        <plasmid evidence="4">pnpa70</plasmid>
    </source>
</reference>
<evidence type="ECO:0000313" key="4">
    <source>
        <dbReference type="Proteomes" id="UP000307562"/>
    </source>
</evidence>
<dbReference type="PROSITE" id="PS50234">
    <property type="entry name" value="VWFA"/>
    <property type="match status" value="1"/>
</dbReference>
<evidence type="ECO:0000313" key="3">
    <source>
        <dbReference type="EMBL" id="QCW05238.1"/>
    </source>
</evidence>
<dbReference type="GeneID" id="96158127"/>
<dbReference type="Gene3D" id="3.40.50.410">
    <property type="entry name" value="von Willebrand factor, type A domain"/>
    <property type="match status" value="1"/>
</dbReference>
<dbReference type="SMART" id="SM00327">
    <property type="entry name" value="VWA"/>
    <property type="match status" value="1"/>
</dbReference>
<dbReference type="Proteomes" id="UP000307562">
    <property type="component" value="Plasmid pNPA70"/>
</dbReference>
<feature type="domain" description="VWFA" evidence="2">
    <location>
        <begin position="249"/>
        <end position="338"/>
    </location>
</feature>
<gene>
    <name evidence="3" type="ORF">FGF80_18490</name>
</gene>
<dbReference type="InterPro" id="IPR002035">
    <property type="entry name" value="VWF_A"/>
</dbReference>
<protein>
    <submittedName>
        <fullName evidence="3">VWA domain-containing protein</fullName>
    </submittedName>
</protein>
<proteinExistence type="predicted"/>
<keyword evidence="3" id="KW-0614">Plasmid</keyword>
<dbReference type="RefSeq" id="WP_138655695.1">
    <property type="nucleotide sequence ID" value="NZ_CP040639.1"/>
</dbReference>
<evidence type="ECO:0000259" key="2">
    <source>
        <dbReference type="PROSITE" id="PS50234"/>
    </source>
</evidence>
<organism evidence="3 4">
    <name type="scientific">Natrinema pallidum</name>
    <dbReference type="NCBI Taxonomy" id="69527"/>
    <lineage>
        <taxon>Archaea</taxon>
        <taxon>Methanobacteriati</taxon>
        <taxon>Methanobacteriota</taxon>
        <taxon>Stenosarchaea group</taxon>
        <taxon>Halobacteria</taxon>
        <taxon>Halobacteriales</taxon>
        <taxon>Natrialbaceae</taxon>
        <taxon>Natrinema</taxon>
    </lineage>
</organism>
<dbReference type="Pfam" id="PF00092">
    <property type="entry name" value="VWA"/>
    <property type="match status" value="1"/>
</dbReference>
<dbReference type="AlphaFoldDB" id="A0A4P9TJQ8"/>
<evidence type="ECO:0000256" key="1">
    <source>
        <dbReference type="SAM" id="MobiDB-lite"/>
    </source>
</evidence>